<organism evidence="1 2">
    <name type="scientific">Panagrolaimus sp. JU765</name>
    <dbReference type="NCBI Taxonomy" id="591449"/>
    <lineage>
        <taxon>Eukaryota</taxon>
        <taxon>Metazoa</taxon>
        <taxon>Ecdysozoa</taxon>
        <taxon>Nematoda</taxon>
        <taxon>Chromadorea</taxon>
        <taxon>Rhabditida</taxon>
        <taxon>Tylenchina</taxon>
        <taxon>Panagrolaimomorpha</taxon>
        <taxon>Panagrolaimoidea</taxon>
        <taxon>Panagrolaimidae</taxon>
        <taxon>Panagrolaimus</taxon>
    </lineage>
</organism>
<protein>
    <submittedName>
        <fullName evidence="2">PPIase cyclophilin-type domain-containing protein</fullName>
    </submittedName>
</protein>
<sequence>MSTLPEAEDDCVGPEIPEFLRQVPEDDQSTPTETVATDDVDETSKDDEPPNKRRRQDGNESENEQFEETENVRTEQIEPVSPKEEKVLKFEESYLRSIPRATQYEKSFMHRDTVTHVFATQTDFIITASCDGHLKFWKKIHNEGIEFVKHFRCFLHPFSDIAINYNGTLMATVCLEENMVKIFDVINFDMINMFKFPFPPKVAAWVHLGSDLVHALAISDASSSKIFVYDGKGENAPIFMTEKLHTKPVALMEYIPAKNIVLSIDERGMLEYWSGAKTNYGFPTNIKWEFKMDTDLYEFAKVKQPPKSLCVSPTGNYFATFSYDRILTIFDVLTGKIVKKINETLTNYIEEAAINERFGLPNVDWTRKVAMEKDINRDQKALDNYSMTFDDSGNFLIYPSPVGLRVYNIVTEKVVRDLGKMESTRFTGVAICRAMPSASERLRGAALTAQVEASDNPALRKADPDPMIIAVGYKKNRFYIFTNAEPFSSLGDDEGTHNRDVFNEKPRKEDAMTAVDEKDDSKTLADEAVIHTTFGDIQVKLFAKECPKTVENFITLARRGYYNGHTFHRVVKSFIIQTGDPTGRGTGGQSIWGKDFEDEFHPMLRHDKPFRLSMANAGPNTNGSQFFITVVPAEFLDGKNTLFGEVTDGFSVVQKINNVETYEKSGRPKQDINIVSITLKT</sequence>
<name>A0AC34QQB1_9BILA</name>
<dbReference type="Proteomes" id="UP000887576">
    <property type="component" value="Unplaced"/>
</dbReference>
<proteinExistence type="predicted"/>
<evidence type="ECO:0000313" key="1">
    <source>
        <dbReference type="Proteomes" id="UP000887576"/>
    </source>
</evidence>
<evidence type="ECO:0000313" key="2">
    <source>
        <dbReference type="WBParaSite" id="JU765_v2.g1840.t1"/>
    </source>
</evidence>
<dbReference type="WBParaSite" id="JU765_v2.g1840.t1">
    <property type="protein sequence ID" value="JU765_v2.g1840.t1"/>
    <property type="gene ID" value="JU765_v2.g1840"/>
</dbReference>
<reference evidence="2" key="1">
    <citation type="submission" date="2022-11" db="UniProtKB">
        <authorList>
            <consortium name="WormBaseParasite"/>
        </authorList>
    </citation>
    <scope>IDENTIFICATION</scope>
</reference>
<accession>A0AC34QQB1</accession>